<keyword evidence="2" id="KW-0812">Transmembrane</keyword>
<protein>
    <submittedName>
        <fullName evidence="3">Uncharacterized protein</fullName>
    </submittedName>
</protein>
<keyword evidence="4" id="KW-1185">Reference proteome</keyword>
<sequence length="187" mass="21280">MSSDIYKPERENEQRRKKKPPSVINYLAKSVDNAKELSSEDTDDPHVTSLASLVAMTNDLCDIQRVKQNTSFKYIVYSLSAPVLMVFIQSAIHQDTAFPTIEFQSLYHFPLYQLSPCSNLCVKFPVLKYNPLARNNTSTSTNANDLEIDTTCAYRIVFGCTEWNVGYSNIDYPDVELLIPNRPHTVM</sequence>
<evidence type="ECO:0000313" key="3">
    <source>
        <dbReference type="EMBL" id="KAK1121178.1"/>
    </source>
</evidence>
<evidence type="ECO:0000256" key="2">
    <source>
        <dbReference type="SAM" id="Phobius"/>
    </source>
</evidence>
<feature type="region of interest" description="Disordered" evidence="1">
    <location>
        <begin position="1"/>
        <end position="21"/>
    </location>
</feature>
<organism evidence="3 4">
    <name type="scientific">Melipona bicolor</name>
    <dbReference type="NCBI Taxonomy" id="60889"/>
    <lineage>
        <taxon>Eukaryota</taxon>
        <taxon>Metazoa</taxon>
        <taxon>Ecdysozoa</taxon>
        <taxon>Arthropoda</taxon>
        <taxon>Hexapoda</taxon>
        <taxon>Insecta</taxon>
        <taxon>Pterygota</taxon>
        <taxon>Neoptera</taxon>
        <taxon>Endopterygota</taxon>
        <taxon>Hymenoptera</taxon>
        <taxon>Apocrita</taxon>
        <taxon>Aculeata</taxon>
        <taxon>Apoidea</taxon>
        <taxon>Anthophila</taxon>
        <taxon>Apidae</taxon>
        <taxon>Melipona</taxon>
    </lineage>
</organism>
<dbReference type="EMBL" id="JAHYIQ010000027">
    <property type="protein sequence ID" value="KAK1121178.1"/>
    <property type="molecule type" value="Genomic_DNA"/>
</dbReference>
<evidence type="ECO:0000313" key="4">
    <source>
        <dbReference type="Proteomes" id="UP001177670"/>
    </source>
</evidence>
<gene>
    <name evidence="3" type="ORF">K0M31_010485</name>
</gene>
<dbReference type="Proteomes" id="UP001177670">
    <property type="component" value="Unassembled WGS sequence"/>
</dbReference>
<comment type="caution">
    <text evidence="3">The sequence shown here is derived from an EMBL/GenBank/DDBJ whole genome shotgun (WGS) entry which is preliminary data.</text>
</comment>
<accession>A0AA40KIA4</accession>
<feature type="transmembrane region" description="Helical" evidence="2">
    <location>
        <begin position="74"/>
        <end position="92"/>
    </location>
</feature>
<keyword evidence="2" id="KW-0472">Membrane</keyword>
<feature type="compositionally biased region" description="Basic and acidic residues" evidence="1">
    <location>
        <begin position="1"/>
        <end position="14"/>
    </location>
</feature>
<keyword evidence="2" id="KW-1133">Transmembrane helix</keyword>
<proteinExistence type="predicted"/>
<dbReference type="AlphaFoldDB" id="A0AA40KIA4"/>
<reference evidence="3" key="1">
    <citation type="submission" date="2021-10" db="EMBL/GenBank/DDBJ databases">
        <title>Melipona bicolor Genome sequencing and assembly.</title>
        <authorList>
            <person name="Araujo N.S."/>
            <person name="Arias M.C."/>
        </authorList>
    </citation>
    <scope>NUCLEOTIDE SEQUENCE</scope>
    <source>
        <strain evidence="3">USP_2M_L1-L4_2017</strain>
        <tissue evidence="3">Whole body</tissue>
    </source>
</reference>
<evidence type="ECO:0000256" key="1">
    <source>
        <dbReference type="SAM" id="MobiDB-lite"/>
    </source>
</evidence>
<name>A0AA40KIA4_9HYME</name>